<dbReference type="Proteomes" id="UP000194664">
    <property type="component" value="Unassembled WGS sequence"/>
</dbReference>
<evidence type="ECO:0000313" key="7">
    <source>
        <dbReference type="Proteomes" id="UP000194664"/>
    </source>
</evidence>
<dbReference type="SMART" id="SM00419">
    <property type="entry name" value="HTH_CRP"/>
    <property type="match status" value="1"/>
</dbReference>
<dbReference type="GO" id="GO:0003677">
    <property type="term" value="F:DNA binding"/>
    <property type="evidence" value="ECO:0007669"/>
    <property type="project" value="UniProtKB-KW"/>
</dbReference>
<evidence type="ECO:0000256" key="1">
    <source>
        <dbReference type="ARBA" id="ARBA00023015"/>
    </source>
</evidence>
<dbReference type="GO" id="GO:0006355">
    <property type="term" value="P:regulation of DNA-templated transcription"/>
    <property type="evidence" value="ECO:0007669"/>
    <property type="project" value="InterPro"/>
</dbReference>
<dbReference type="PROSITE" id="PS50042">
    <property type="entry name" value="CNMP_BINDING_3"/>
    <property type="match status" value="1"/>
</dbReference>
<dbReference type="Gene3D" id="2.60.120.10">
    <property type="entry name" value="Jelly Rolls"/>
    <property type="match status" value="1"/>
</dbReference>
<dbReference type="InterPro" id="IPR000595">
    <property type="entry name" value="cNMP-bd_dom"/>
</dbReference>
<dbReference type="Gene3D" id="1.10.10.10">
    <property type="entry name" value="Winged helix-like DNA-binding domain superfamily/Winged helix DNA-binding domain"/>
    <property type="match status" value="1"/>
</dbReference>
<gene>
    <name evidence="6" type="ORF">BVC71_10795</name>
</gene>
<dbReference type="InterPro" id="IPR012318">
    <property type="entry name" value="HTH_CRP"/>
</dbReference>
<dbReference type="InterPro" id="IPR036388">
    <property type="entry name" value="WH-like_DNA-bd_sf"/>
</dbReference>
<keyword evidence="2" id="KW-0238">DNA-binding</keyword>
<evidence type="ECO:0000259" key="5">
    <source>
        <dbReference type="PROSITE" id="PS51063"/>
    </source>
</evidence>
<dbReference type="InterPro" id="IPR018490">
    <property type="entry name" value="cNMP-bd_dom_sf"/>
</dbReference>
<organism evidence="6 7">
    <name type="scientific">Marivivens niveibacter</name>
    <dbReference type="NCBI Taxonomy" id="1930667"/>
    <lineage>
        <taxon>Bacteria</taxon>
        <taxon>Pseudomonadati</taxon>
        <taxon>Pseudomonadota</taxon>
        <taxon>Alphaproteobacteria</taxon>
        <taxon>Rhodobacterales</taxon>
        <taxon>Paracoccaceae</taxon>
        <taxon>Marivivens group</taxon>
        <taxon>Marivivens</taxon>
    </lineage>
</organism>
<dbReference type="Pfam" id="PF13545">
    <property type="entry name" value="HTH_Crp_2"/>
    <property type="match status" value="1"/>
</dbReference>
<feature type="domain" description="HTH crp-type" evidence="5">
    <location>
        <begin position="162"/>
        <end position="226"/>
    </location>
</feature>
<evidence type="ECO:0000259" key="4">
    <source>
        <dbReference type="PROSITE" id="PS50042"/>
    </source>
</evidence>
<reference evidence="6 7" key="1">
    <citation type="submission" date="2016-12" db="EMBL/GenBank/DDBJ databases">
        <title>The draft genome sequence of HSLHS2.</title>
        <authorList>
            <person name="Hu D."/>
            <person name="Wang L."/>
            <person name="Shao Z."/>
        </authorList>
    </citation>
    <scope>NUCLEOTIDE SEQUENCE [LARGE SCALE GENOMIC DNA]</scope>
    <source>
        <strain evidence="6">MCCC 1A06712</strain>
    </source>
</reference>
<evidence type="ECO:0008006" key="8">
    <source>
        <dbReference type="Google" id="ProtNLM"/>
    </source>
</evidence>
<proteinExistence type="predicted"/>
<dbReference type="InterPro" id="IPR036390">
    <property type="entry name" value="WH_DNA-bd_sf"/>
</dbReference>
<evidence type="ECO:0000256" key="2">
    <source>
        <dbReference type="ARBA" id="ARBA00023125"/>
    </source>
</evidence>
<comment type="caution">
    <text evidence="6">The sequence shown here is derived from an EMBL/GenBank/DDBJ whole genome shotgun (WGS) entry which is preliminary data.</text>
</comment>
<dbReference type="RefSeq" id="WP_086451660.1">
    <property type="nucleotide sequence ID" value="NZ_MSPP01000003.1"/>
</dbReference>
<dbReference type="EMBL" id="MSPP01000003">
    <property type="protein sequence ID" value="OUD09183.1"/>
    <property type="molecule type" value="Genomic_DNA"/>
</dbReference>
<evidence type="ECO:0000256" key="3">
    <source>
        <dbReference type="ARBA" id="ARBA00023163"/>
    </source>
</evidence>
<dbReference type="Pfam" id="PF00027">
    <property type="entry name" value="cNMP_binding"/>
    <property type="match status" value="1"/>
</dbReference>
<keyword evidence="7" id="KW-1185">Reference proteome</keyword>
<dbReference type="SMART" id="SM00100">
    <property type="entry name" value="cNMP"/>
    <property type="match status" value="1"/>
</dbReference>
<dbReference type="PROSITE" id="PS51063">
    <property type="entry name" value="HTH_CRP_2"/>
    <property type="match status" value="1"/>
</dbReference>
<keyword evidence="1" id="KW-0805">Transcription regulation</keyword>
<dbReference type="SUPFAM" id="SSF51206">
    <property type="entry name" value="cAMP-binding domain-like"/>
    <property type="match status" value="1"/>
</dbReference>
<feature type="domain" description="Cyclic nucleotide-binding" evidence="4">
    <location>
        <begin position="29"/>
        <end position="132"/>
    </location>
</feature>
<sequence>MVALTAMGAAQLKGLKNTQRFPQIMRAPILDGFTDSEKYEIINEARLLFFREAGDFLHQDVVPDAMYIVAQGQAEVVFITDRGARSPVLLANVGMTLGVTETIGDLPCAASCRASAGSCLLMLEKSTVHRLIRDLRFLRNIARNMHEVMIRYNNFRAAEKDLPVSQRVAHYLLELRSSDNSIRHSQAFLGEAVGCSRQTINKILGRMRSSGVVTIEKGVIHIEDPDALKHWADHDEG</sequence>
<protein>
    <recommendedName>
        <fullName evidence="8">Crp/Fnr family transcriptional regulator</fullName>
    </recommendedName>
</protein>
<name>A0A251WZ17_9RHOB</name>
<dbReference type="AlphaFoldDB" id="A0A251WZ17"/>
<evidence type="ECO:0000313" key="6">
    <source>
        <dbReference type="EMBL" id="OUD09183.1"/>
    </source>
</evidence>
<accession>A0A251WZ17</accession>
<dbReference type="SUPFAM" id="SSF46785">
    <property type="entry name" value="Winged helix' DNA-binding domain"/>
    <property type="match status" value="1"/>
</dbReference>
<keyword evidence="3" id="KW-0804">Transcription</keyword>
<dbReference type="OrthoDB" id="5290098at2"/>
<dbReference type="InterPro" id="IPR014710">
    <property type="entry name" value="RmlC-like_jellyroll"/>
</dbReference>